<keyword evidence="4" id="KW-1185">Reference proteome</keyword>
<dbReference type="InterPro" id="IPR003615">
    <property type="entry name" value="HNH_nuc"/>
</dbReference>
<sequence>MSHSRGRDVHIYNATIDPAAELGGLILSNGITNANFYSMIEVFLIFESSYVLRHEDATDALRDVPKDEQALQPGNYYILTNVNNETWLVRTISVASGSVAAFRDAVRERDGRCVITGEEAPDAEYGFWTGFEAAHLFPLAYEDHWIRNDYGRWITIPSASGGSIHSMQNGMLLDNTIHTLFGNYEVSINPDDNFKIVCFRRDRKGIAGRHLDQQFLDDPRRPVDQLFRWHFRQAVLANMKGAGKPAFETDFPPGSDMIGEILSGPRAGESYSAGRKATRMSNRSLGRNVHIYNANDPTEALGGLTLTNGVTNANFYSMVEIICVFNHDYFIRDDCGTTVQRDNHPLQPGNYYIITNGSIEVTNENWLVRTISVASGTRIAAFRDAVRERDRRCVITGRRLLSLRSWRGFQAAHVFPLAYEDHWVRNDYGRWITIPSATESAGSINSVQNGMLLDNSIHSLFDDYDVSINPDDNYKIVCFDVDGFGVAGRHLDREFLDNPSRPVDQLFRWHFRQAVLANMKGAGEPVFETDFPPGTDMIGEILSGPRAGERLEFELFSRLAGVT</sequence>
<reference evidence="3 4" key="1">
    <citation type="submission" date="2024-02" db="EMBL/GenBank/DDBJ databases">
        <title>Discinaceae phylogenomics.</title>
        <authorList>
            <person name="Dirks A.C."/>
            <person name="James T.Y."/>
        </authorList>
    </citation>
    <scope>NUCLEOTIDE SEQUENCE [LARGE SCALE GENOMIC DNA]</scope>
    <source>
        <strain evidence="3 4">ACD0624</strain>
    </source>
</reference>
<dbReference type="Pfam" id="PF25324">
    <property type="entry name" value="DUF7881"/>
    <property type="match status" value="2"/>
</dbReference>
<name>A0ABR3GEN6_9PEZI</name>
<feature type="domain" description="DUF7881" evidence="2">
    <location>
        <begin position="6"/>
        <end position="81"/>
    </location>
</feature>
<feature type="domain" description="HNH nuclease" evidence="1">
    <location>
        <begin position="113"/>
        <end position="189"/>
    </location>
</feature>
<feature type="domain" description="HNH nuclease" evidence="1">
    <location>
        <begin position="393"/>
        <end position="469"/>
    </location>
</feature>
<comment type="caution">
    <text evidence="3">The sequence shown here is derived from an EMBL/GenBank/DDBJ whole genome shotgun (WGS) entry which is preliminary data.</text>
</comment>
<evidence type="ECO:0000259" key="2">
    <source>
        <dbReference type="Pfam" id="PF25324"/>
    </source>
</evidence>
<evidence type="ECO:0000313" key="4">
    <source>
        <dbReference type="Proteomes" id="UP001447188"/>
    </source>
</evidence>
<accession>A0ABR3GEN6</accession>
<evidence type="ECO:0008006" key="5">
    <source>
        <dbReference type="Google" id="ProtNLM"/>
    </source>
</evidence>
<feature type="domain" description="DUF7881" evidence="2">
    <location>
        <begin position="286"/>
        <end position="359"/>
    </location>
</feature>
<dbReference type="Pfam" id="PF13391">
    <property type="entry name" value="HNH_2"/>
    <property type="match status" value="2"/>
</dbReference>
<dbReference type="Proteomes" id="UP001447188">
    <property type="component" value="Unassembled WGS sequence"/>
</dbReference>
<dbReference type="InterPro" id="IPR057203">
    <property type="entry name" value="DUF7881"/>
</dbReference>
<organism evidence="3 4">
    <name type="scientific">Discina gigas</name>
    <dbReference type="NCBI Taxonomy" id="1032678"/>
    <lineage>
        <taxon>Eukaryota</taxon>
        <taxon>Fungi</taxon>
        <taxon>Dikarya</taxon>
        <taxon>Ascomycota</taxon>
        <taxon>Pezizomycotina</taxon>
        <taxon>Pezizomycetes</taxon>
        <taxon>Pezizales</taxon>
        <taxon>Discinaceae</taxon>
        <taxon>Discina</taxon>
    </lineage>
</organism>
<evidence type="ECO:0000313" key="3">
    <source>
        <dbReference type="EMBL" id="KAL0634255.1"/>
    </source>
</evidence>
<evidence type="ECO:0000259" key="1">
    <source>
        <dbReference type="Pfam" id="PF13391"/>
    </source>
</evidence>
<proteinExistence type="predicted"/>
<protein>
    <recommendedName>
        <fullName evidence="5">HNH nuclease domain-containing protein</fullName>
    </recommendedName>
</protein>
<dbReference type="EMBL" id="JBBBZM010000099">
    <property type="protein sequence ID" value="KAL0634255.1"/>
    <property type="molecule type" value="Genomic_DNA"/>
</dbReference>
<gene>
    <name evidence="3" type="ORF">Q9L58_006792</name>
</gene>